<evidence type="ECO:0000259" key="8">
    <source>
        <dbReference type="PROSITE" id="PS50126"/>
    </source>
</evidence>
<protein>
    <recommendedName>
        <fullName evidence="7">Transcription termination/antitermination protein NusA</fullName>
    </recommendedName>
</protein>
<dbReference type="Gene3D" id="3.30.1480.10">
    <property type="entry name" value="NusA, N-terminal domain"/>
    <property type="match status" value="1"/>
</dbReference>
<dbReference type="InterPro" id="IPR010995">
    <property type="entry name" value="DNA_repair_Rad51/TF_NusA_a-hlx"/>
</dbReference>
<evidence type="ECO:0000313" key="10">
    <source>
        <dbReference type="Proteomes" id="UP000321934"/>
    </source>
</evidence>
<dbReference type="SMART" id="SM00322">
    <property type="entry name" value="KH"/>
    <property type="match status" value="2"/>
</dbReference>
<dbReference type="Pfam" id="PF14520">
    <property type="entry name" value="HHH_5"/>
    <property type="match status" value="1"/>
</dbReference>
<accession>A0A5B8XD54</accession>
<dbReference type="InterPro" id="IPR010214">
    <property type="entry name" value="Tscrpt_termin_fac_NusA_C_rpt"/>
</dbReference>
<name>A0A5B8XD54_9RICK</name>
<dbReference type="GO" id="GO:0003723">
    <property type="term" value="F:RNA binding"/>
    <property type="evidence" value="ECO:0007669"/>
    <property type="project" value="UniProtKB-UniRule"/>
</dbReference>
<keyword evidence="6 7" id="KW-0804">Transcription</keyword>
<dbReference type="Pfam" id="PF13184">
    <property type="entry name" value="KH_NusA_1st"/>
    <property type="match status" value="1"/>
</dbReference>
<dbReference type="RefSeq" id="WP_146820263.1">
    <property type="nucleotide sequence ID" value="NZ_CP029077.1"/>
</dbReference>
<dbReference type="Proteomes" id="UP000321934">
    <property type="component" value="Chromosome"/>
</dbReference>
<comment type="function">
    <text evidence="7">Participates in both transcription termination and antitermination.</text>
</comment>
<dbReference type="PROSITE" id="PS50126">
    <property type="entry name" value="S1"/>
    <property type="match status" value="1"/>
</dbReference>
<dbReference type="InterPro" id="IPR058582">
    <property type="entry name" value="KH_NusA_2nd"/>
</dbReference>
<reference evidence="9 10" key="1">
    <citation type="journal article" date="2019" name="ISME J.">
        <title>Deianiraea, an extracellular bacterium associated with the ciliate Paramecium, suggests an alternative scenario for the evolution of Rickettsiales.</title>
        <authorList>
            <person name="Castelli M."/>
            <person name="Sabaneyeva E."/>
            <person name="Lanzoni O."/>
            <person name="Lebedeva N."/>
            <person name="Floriano A.M."/>
            <person name="Gaiarsa S."/>
            <person name="Benken K."/>
            <person name="Modeo L."/>
            <person name="Bandi C."/>
            <person name="Potekhin A."/>
            <person name="Sassera D."/>
            <person name="Petroni G."/>
        </authorList>
    </citation>
    <scope>NUCLEOTIDE SEQUENCE [LARGE SCALE GENOMIC DNA]</scope>
    <source>
        <strain evidence="9">CyL4-1</strain>
    </source>
</reference>
<dbReference type="CDD" id="cd02134">
    <property type="entry name" value="KH-II_NusA_rpt1"/>
    <property type="match status" value="1"/>
</dbReference>
<keyword evidence="4 7" id="KW-0694">RNA-binding</keyword>
<keyword evidence="10" id="KW-1185">Reference proteome</keyword>
<feature type="domain" description="S1 motif" evidence="8">
    <location>
        <begin position="140"/>
        <end position="204"/>
    </location>
</feature>
<dbReference type="SUPFAM" id="SSF50249">
    <property type="entry name" value="Nucleic acid-binding proteins"/>
    <property type="match status" value="1"/>
</dbReference>
<dbReference type="InterPro" id="IPR009019">
    <property type="entry name" value="KH_sf_prok-type"/>
</dbReference>
<dbReference type="Gene3D" id="3.30.300.20">
    <property type="match status" value="2"/>
</dbReference>
<dbReference type="InterPro" id="IPR030842">
    <property type="entry name" value="TF_NusA_bacterial"/>
</dbReference>
<dbReference type="SMART" id="SM00316">
    <property type="entry name" value="S1"/>
    <property type="match status" value="1"/>
</dbReference>
<comment type="subunit">
    <text evidence="7">Monomer. Binds directly to the core enzyme of the DNA-dependent RNA polymerase and to nascent RNA.</text>
</comment>
<evidence type="ECO:0000313" key="9">
    <source>
        <dbReference type="EMBL" id="QED22956.1"/>
    </source>
</evidence>
<dbReference type="AlphaFoldDB" id="A0A5B8XD54"/>
<dbReference type="Gene3D" id="2.40.50.140">
    <property type="entry name" value="Nucleic acid-binding proteins"/>
    <property type="match status" value="1"/>
</dbReference>
<dbReference type="CDD" id="cd22529">
    <property type="entry name" value="KH-II_NusA_rpt2"/>
    <property type="match status" value="1"/>
</dbReference>
<keyword evidence="2 7" id="KW-0963">Cytoplasm</keyword>
<dbReference type="PROSITE" id="PS50084">
    <property type="entry name" value="KH_TYPE_1"/>
    <property type="match status" value="1"/>
</dbReference>
<dbReference type="Pfam" id="PF08529">
    <property type="entry name" value="NusA_N"/>
    <property type="match status" value="1"/>
</dbReference>
<dbReference type="GO" id="GO:0003700">
    <property type="term" value="F:DNA-binding transcription factor activity"/>
    <property type="evidence" value="ECO:0007669"/>
    <property type="project" value="InterPro"/>
</dbReference>
<dbReference type="EMBL" id="CP029077">
    <property type="protein sequence ID" value="QED22956.1"/>
    <property type="molecule type" value="Genomic_DNA"/>
</dbReference>
<dbReference type="InterPro" id="IPR025249">
    <property type="entry name" value="TF_NusA_KH_1st"/>
</dbReference>
<gene>
    <name evidence="7" type="primary">nusA</name>
    <name evidence="9" type="ORF">Deia_00146</name>
</gene>
<dbReference type="InterPro" id="IPR013735">
    <property type="entry name" value="TF_NusA_N"/>
</dbReference>
<dbReference type="SUPFAM" id="SSF54814">
    <property type="entry name" value="Prokaryotic type KH domain (KH-domain type II)"/>
    <property type="match status" value="2"/>
</dbReference>
<dbReference type="GO" id="GO:0006353">
    <property type="term" value="P:DNA-templated transcription termination"/>
    <property type="evidence" value="ECO:0007669"/>
    <property type="project" value="UniProtKB-UniRule"/>
</dbReference>
<keyword evidence="5 7" id="KW-0805">Transcription regulation</keyword>
<dbReference type="HAMAP" id="MF_00945_B">
    <property type="entry name" value="NusA_B"/>
    <property type="match status" value="1"/>
</dbReference>
<dbReference type="FunFam" id="3.30.300.20:FF:000005">
    <property type="entry name" value="Transcription termination/antitermination protein NusA"/>
    <property type="match status" value="1"/>
</dbReference>
<organism evidence="9 10">
    <name type="scientific">Candidatus Deianiraea vastatrix</name>
    <dbReference type="NCBI Taxonomy" id="2163644"/>
    <lineage>
        <taxon>Bacteria</taxon>
        <taxon>Pseudomonadati</taxon>
        <taxon>Pseudomonadota</taxon>
        <taxon>Alphaproteobacteria</taxon>
        <taxon>Rickettsiales</taxon>
        <taxon>Candidatus Deianiraeaceae</taxon>
        <taxon>Candidatus Deianiraea</taxon>
    </lineage>
</organism>
<dbReference type="GO" id="GO:0000166">
    <property type="term" value="F:nucleotide binding"/>
    <property type="evidence" value="ECO:0007669"/>
    <property type="project" value="InterPro"/>
</dbReference>
<keyword evidence="3 7" id="KW-0889">Transcription antitermination</keyword>
<dbReference type="InterPro" id="IPR010213">
    <property type="entry name" value="TF_NusA"/>
</dbReference>
<keyword evidence="1 7" id="KW-0806">Transcription termination</keyword>
<dbReference type="SUPFAM" id="SSF69705">
    <property type="entry name" value="Transcription factor NusA, N-terminal domain"/>
    <property type="match status" value="1"/>
</dbReference>
<dbReference type="PANTHER" id="PTHR22648">
    <property type="entry name" value="TRANSCRIPTION TERMINATION FACTOR NUSA"/>
    <property type="match status" value="1"/>
</dbReference>
<dbReference type="Pfam" id="PF26594">
    <property type="entry name" value="KH_NusA_2nd"/>
    <property type="match status" value="1"/>
</dbReference>
<dbReference type="OrthoDB" id="9807233at2"/>
<dbReference type="InterPro" id="IPR004087">
    <property type="entry name" value="KH_dom"/>
</dbReference>
<dbReference type="InterPro" id="IPR036555">
    <property type="entry name" value="NusA_N_sf"/>
</dbReference>
<dbReference type="InterPro" id="IPR003029">
    <property type="entry name" value="S1_domain"/>
</dbReference>
<dbReference type="InterPro" id="IPR015946">
    <property type="entry name" value="KH_dom-like_a/b"/>
</dbReference>
<proteinExistence type="inferred from homology"/>
<comment type="similarity">
    <text evidence="7">Belongs to the NusA family.</text>
</comment>
<dbReference type="NCBIfam" id="TIGR01954">
    <property type="entry name" value="nusA_Cterm_rpt"/>
    <property type="match status" value="1"/>
</dbReference>
<evidence type="ECO:0000256" key="5">
    <source>
        <dbReference type="ARBA" id="ARBA00023015"/>
    </source>
</evidence>
<dbReference type="FunFam" id="3.30.300.20:FF:000002">
    <property type="entry name" value="Transcription termination/antitermination protein NusA"/>
    <property type="match status" value="1"/>
</dbReference>
<dbReference type="GO" id="GO:0031564">
    <property type="term" value="P:transcription antitermination"/>
    <property type="evidence" value="ECO:0007669"/>
    <property type="project" value="UniProtKB-UniRule"/>
</dbReference>
<evidence type="ECO:0000256" key="3">
    <source>
        <dbReference type="ARBA" id="ARBA00022814"/>
    </source>
</evidence>
<dbReference type="InterPro" id="IPR012340">
    <property type="entry name" value="NA-bd_OB-fold"/>
</dbReference>
<evidence type="ECO:0000256" key="2">
    <source>
        <dbReference type="ARBA" id="ARBA00022490"/>
    </source>
</evidence>
<evidence type="ECO:0000256" key="6">
    <source>
        <dbReference type="ARBA" id="ARBA00023163"/>
    </source>
</evidence>
<evidence type="ECO:0000256" key="1">
    <source>
        <dbReference type="ARBA" id="ARBA00022472"/>
    </source>
</evidence>
<dbReference type="SUPFAM" id="SSF47794">
    <property type="entry name" value="Rad51 N-terminal domain-like"/>
    <property type="match status" value="1"/>
</dbReference>
<evidence type="ECO:0000256" key="4">
    <source>
        <dbReference type="ARBA" id="ARBA00022884"/>
    </source>
</evidence>
<evidence type="ECO:0000256" key="7">
    <source>
        <dbReference type="HAMAP-Rule" id="MF_00945"/>
    </source>
</evidence>
<dbReference type="Gene3D" id="1.10.150.20">
    <property type="entry name" value="5' to 3' exonuclease, C-terminal subdomain"/>
    <property type="match status" value="2"/>
</dbReference>
<dbReference type="PANTHER" id="PTHR22648:SF0">
    <property type="entry name" value="TRANSCRIPTION TERMINATION_ANTITERMINATION PROTEIN NUSA"/>
    <property type="match status" value="1"/>
</dbReference>
<dbReference type="NCBIfam" id="TIGR01953">
    <property type="entry name" value="NusA"/>
    <property type="match status" value="1"/>
</dbReference>
<comment type="subcellular location">
    <subcellularLocation>
        <location evidence="7">Cytoplasm</location>
    </subcellularLocation>
</comment>
<sequence length="500" mass="55368">MKKKTIGSHVIDAISTIATENNISKSLLFSAIENAFVMGAQKKYGTNVNMIARCDRITGDVKLFRILNVVSEISDRAKEIDLTRAKKINKNVAVGDDIEEEIPSGDFDRVIVKKMSDVINSCVINAKKEQEYEIYHKRIGQIVHGSVKSISPREIIVWIGQTEAKMDIRDTLPNERFNLGDKVIACIQNVNQDMNNPQVCLSRKSNQFLECLFKNEVPECEDGLINIVSIAREPGFRAKVAVASGDSRTDPVGACIGPKGVRVKSIMEELRGEKIDIIEYSQDMELFVQRAIIPARPSGVFVNHNLKSVDVVVDEENLSLAIGRKGQNVRLLSRLTGYKIDVMLESERQDRSAKKFAEIAERISTQLNLDEIVGQVLVASGFGKTEDIANAEIDTLAAIEGFDSDVANVIKNRAIEYINHINESQDSQINELGMSPEVFELPILTKTMLVTLGQNDIKTVTDIADLASDELVEILGGEEVISEKDAGDVVMIARKFVYGI</sequence>
<dbReference type="GO" id="GO:0005829">
    <property type="term" value="C:cytosol"/>
    <property type="evidence" value="ECO:0007669"/>
    <property type="project" value="TreeGrafter"/>
</dbReference>